<protein>
    <submittedName>
        <fullName evidence="3">Uncharacterized protein</fullName>
    </submittedName>
</protein>
<gene>
    <name evidence="3" type="ORF">KCV87_05125</name>
</gene>
<dbReference type="Proteomes" id="UP000677152">
    <property type="component" value="Chromosome"/>
</dbReference>
<keyword evidence="2" id="KW-1133">Transmembrane helix</keyword>
<evidence type="ECO:0000313" key="4">
    <source>
        <dbReference type="Proteomes" id="UP000677152"/>
    </source>
</evidence>
<keyword evidence="2" id="KW-0472">Membrane</keyword>
<feature type="region of interest" description="Disordered" evidence="1">
    <location>
        <begin position="1"/>
        <end position="38"/>
    </location>
</feature>
<name>A0AA45L927_9PSEU</name>
<feature type="compositionally biased region" description="Basic and acidic residues" evidence="1">
    <location>
        <begin position="20"/>
        <end position="37"/>
    </location>
</feature>
<feature type="compositionally biased region" description="Basic and acidic residues" evidence="1">
    <location>
        <begin position="1"/>
        <end position="10"/>
    </location>
</feature>
<keyword evidence="2" id="KW-0812">Transmembrane</keyword>
<evidence type="ECO:0000256" key="1">
    <source>
        <dbReference type="SAM" id="MobiDB-lite"/>
    </source>
</evidence>
<evidence type="ECO:0000313" key="3">
    <source>
        <dbReference type="EMBL" id="QUF05487.1"/>
    </source>
</evidence>
<feature type="transmembrane region" description="Helical" evidence="2">
    <location>
        <begin position="48"/>
        <end position="70"/>
    </location>
</feature>
<accession>A0AA45L927</accession>
<evidence type="ECO:0000256" key="2">
    <source>
        <dbReference type="SAM" id="Phobius"/>
    </source>
</evidence>
<dbReference type="AlphaFoldDB" id="A0AA45L927"/>
<proteinExistence type="predicted"/>
<dbReference type="EMBL" id="CP073249">
    <property type="protein sequence ID" value="QUF05487.1"/>
    <property type="molecule type" value="Genomic_DNA"/>
</dbReference>
<sequence length="145" mass="15302">MTLDEQERGPTWEADDEGNAEGHDQRPVESTSDDRLARKANSRARLTLPLLAALAALLLPAGVMLTTQLLTGNTVVRVTCEPEDGAAVWASLPKGPGGVRARAVRTCDGVFTSDPTPTVCVDGDRAVVRSWRSAPCEALGLTPAP</sequence>
<organism evidence="3 4">
    <name type="scientific">Actinosynnema pretiosum subsp. pretiosum</name>
    <dbReference type="NCBI Taxonomy" id="103721"/>
    <lineage>
        <taxon>Bacteria</taxon>
        <taxon>Bacillati</taxon>
        <taxon>Actinomycetota</taxon>
        <taxon>Actinomycetes</taxon>
        <taxon>Pseudonocardiales</taxon>
        <taxon>Pseudonocardiaceae</taxon>
        <taxon>Actinosynnema</taxon>
    </lineage>
</organism>
<reference evidence="3" key="1">
    <citation type="submission" date="2021-04" db="EMBL/GenBank/DDBJ databases">
        <title>Genomic sequence of Actinosynnema pretiosum subsp. pretiosum ATCC 31280 (C-14919).</title>
        <authorList>
            <person name="Bai L."/>
            <person name="Wang X."/>
            <person name="Xiao Y."/>
        </authorList>
    </citation>
    <scope>NUCLEOTIDE SEQUENCE</scope>
    <source>
        <strain evidence="3">ATCC 31280</strain>
    </source>
</reference>